<dbReference type="HOGENOM" id="CLU_069793_0_0_6"/>
<evidence type="ECO:0000313" key="3">
    <source>
        <dbReference type="Proteomes" id="UP000023785"/>
    </source>
</evidence>
<reference evidence="2 3" key="1">
    <citation type="submission" date="2013-10" db="EMBL/GenBank/DDBJ databases">
        <title>The Genome Sequence of Acinetobacter nectaris CIP 110549.</title>
        <authorList>
            <consortium name="The Broad Institute Genomics Platform"/>
            <consortium name="The Broad Institute Genome Sequencing Center for Infectious Disease"/>
            <person name="Cerqueira G."/>
            <person name="Feldgarden M."/>
            <person name="Courvalin P."/>
            <person name="Grillot-Courvalin C."/>
            <person name="Clermont D."/>
            <person name="Rocha E."/>
            <person name="Yoon E.-J."/>
            <person name="Nemec A."/>
            <person name="Young S.K."/>
            <person name="Zeng Q."/>
            <person name="Gargeya S."/>
            <person name="Fitzgerald M."/>
            <person name="Abouelleil A."/>
            <person name="Alvarado L."/>
            <person name="Berlin A.M."/>
            <person name="Chapman S.B."/>
            <person name="Gainer-Dewar J."/>
            <person name="Goldberg J."/>
            <person name="Gnerre S."/>
            <person name="Griggs A."/>
            <person name="Gujja S."/>
            <person name="Hansen M."/>
            <person name="Howarth C."/>
            <person name="Imamovic A."/>
            <person name="Ireland A."/>
            <person name="Larimer J."/>
            <person name="McCowan C."/>
            <person name="Murphy C."/>
            <person name="Pearson M."/>
            <person name="Poon T.W."/>
            <person name="Priest M."/>
            <person name="Roberts A."/>
            <person name="Saif S."/>
            <person name="Shea T."/>
            <person name="Sykes S."/>
            <person name="Wortman J."/>
            <person name="Nusbaum C."/>
            <person name="Birren B."/>
        </authorList>
    </citation>
    <scope>NUCLEOTIDE SEQUENCE [LARGE SCALE GENOMIC DNA]</scope>
    <source>
        <strain evidence="2 3">CIP 110549</strain>
    </source>
</reference>
<dbReference type="OrthoDB" id="9804086at2"/>
<dbReference type="Proteomes" id="UP000023785">
    <property type="component" value="Unassembled WGS sequence"/>
</dbReference>
<accession>V2UTR9</accession>
<organism evidence="2 3">
    <name type="scientific">Acinetobacter nectaris CIP 110549</name>
    <dbReference type="NCBI Taxonomy" id="1392540"/>
    <lineage>
        <taxon>Bacteria</taxon>
        <taxon>Pseudomonadati</taxon>
        <taxon>Pseudomonadota</taxon>
        <taxon>Gammaproteobacteria</taxon>
        <taxon>Moraxellales</taxon>
        <taxon>Moraxellaceae</taxon>
        <taxon>Acinetobacter</taxon>
    </lineage>
</organism>
<gene>
    <name evidence="2" type="ORF">P256_01553</name>
</gene>
<dbReference type="Gene3D" id="1.10.30.50">
    <property type="match status" value="1"/>
</dbReference>
<dbReference type="AlphaFoldDB" id="V2UTR9"/>
<protein>
    <recommendedName>
        <fullName evidence="1">HNH nuclease domain-containing protein</fullName>
    </recommendedName>
</protein>
<dbReference type="RefSeq" id="WP_023273173.1">
    <property type="nucleotide sequence ID" value="NZ_KI530723.1"/>
</dbReference>
<dbReference type="STRING" id="1392540.P256_01553"/>
<evidence type="ECO:0000313" key="2">
    <source>
        <dbReference type="EMBL" id="ESK38734.1"/>
    </source>
</evidence>
<keyword evidence="3" id="KW-1185">Reference proteome</keyword>
<dbReference type="InterPro" id="IPR003615">
    <property type="entry name" value="HNH_nuc"/>
</dbReference>
<feature type="domain" description="HNH nuclease" evidence="1">
    <location>
        <begin position="212"/>
        <end position="264"/>
    </location>
</feature>
<sequence>MSEFYEIEPTLENYWRSIILFGRNVASYKFALAKSLYELKAEKNSLITLDQLAKPFSQNICEHLKFVDKQSTSSSSKFLDFCRAYNSQEIDQKFLIEKTVQYGFVNVIDAFHNVHGNEIPKRFFVDERKEHGGIVLTDEVFQLFEYQQSFDLIEETESRWRLVETAWDMNLPKNLIQIKHDNHGLLFAENKIRRINVTSAKTALNGYQKGKCFYCFKPIRIDPLLENSAEVDHFFPHKLRQCDIEKPINGVANLVLACAECNRGERGKFDRLPSISLLERLYKRNEYLITSHHPLRETLMNQVGFRKEIRKGFLQDVYNCATLSLGSAYKWEPTMVHSHSYL</sequence>
<name>V2UTR9_9GAMM</name>
<dbReference type="EMBL" id="AYER01000006">
    <property type="protein sequence ID" value="ESK38734.1"/>
    <property type="molecule type" value="Genomic_DNA"/>
</dbReference>
<proteinExistence type="predicted"/>
<dbReference type="PATRIC" id="fig|1392540.3.peg.1503"/>
<dbReference type="eggNOG" id="COG1403">
    <property type="taxonomic scope" value="Bacteria"/>
</dbReference>
<dbReference type="Pfam" id="PF13395">
    <property type="entry name" value="HNH_4"/>
    <property type="match status" value="1"/>
</dbReference>
<evidence type="ECO:0000259" key="1">
    <source>
        <dbReference type="Pfam" id="PF13395"/>
    </source>
</evidence>
<comment type="caution">
    <text evidence="2">The sequence shown here is derived from an EMBL/GenBank/DDBJ whole genome shotgun (WGS) entry which is preliminary data.</text>
</comment>